<dbReference type="InterPro" id="IPR050682">
    <property type="entry name" value="ModA/WtpA"/>
</dbReference>
<name>A0ABW2FZ38_9ACTN</name>
<sequence>MNRAFSGLSSMATRQLLAELSAHIRRAHGTAVRFESAGGVEVARRVREGAEGDLLVLADDALARLAGEGHLLADTLRPLWVSQVVAAVPAGSPVPALDSESDLRAVLLAARRIAYSTGPSGTALVDLTARLGLSEVLAPRLVQAPPGVPAGSLLASGGAELAFQQQSELMDLPGVVVVGPLPGGAAISTTFSGAVLAASTRPAGAAGILDLLGSDGTWAAARAKGMRAARDLA</sequence>
<evidence type="ECO:0000313" key="2">
    <source>
        <dbReference type="Proteomes" id="UP001596435"/>
    </source>
</evidence>
<proteinExistence type="predicted"/>
<organism evidence="1 2">
    <name type="scientific">Kitasatospora paranensis</name>
    <dbReference type="NCBI Taxonomy" id="258053"/>
    <lineage>
        <taxon>Bacteria</taxon>
        <taxon>Bacillati</taxon>
        <taxon>Actinomycetota</taxon>
        <taxon>Actinomycetes</taxon>
        <taxon>Kitasatosporales</taxon>
        <taxon>Streptomycetaceae</taxon>
        <taxon>Kitasatospora</taxon>
    </lineage>
</organism>
<dbReference type="RefSeq" id="WP_380231902.1">
    <property type="nucleotide sequence ID" value="NZ_JBHSVH010000002.1"/>
</dbReference>
<dbReference type="EMBL" id="JBHTAJ010000047">
    <property type="protein sequence ID" value="MFC7182484.1"/>
    <property type="molecule type" value="Genomic_DNA"/>
</dbReference>
<reference evidence="2" key="1">
    <citation type="journal article" date="2019" name="Int. J. Syst. Evol. Microbiol.">
        <title>The Global Catalogue of Microorganisms (GCM) 10K type strain sequencing project: providing services to taxonomists for standard genome sequencing and annotation.</title>
        <authorList>
            <consortium name="The Broad Institute Genomics Platform"/>
            <consortium name="The Broad Institute Genome Sequencing Center for Infectious Disease"/>
            <person name="Wu L."/>
            <person name="Ma J."/>
        </authorList>
    </citation>
    <scope>NUCLEOTIDE SEQUENCE [LARGE SCALE GENOMIC DNA]</scope>
    <source>
        <strain evidence="2">CGMCC 1.12859</strain>
    </source>
</reference>
<dbReference type="PANTHER" id="PTHR30632:SF11">
    <property type="entry name" value="BLR4797 PROTEIN"/>
    <property type="match status" value="1"/>
</dbReference>
<gene>
    <name evidence="1" type="ORF">ACFQMG_23315</name>
</gene>
<dbReference type="Proteomes" id="UP001596435">
    <property type="component" value="Unassembled WGS sequence"/>
</dbReference>
<dbReference type="SUPFAM" id="SSF53850">
    <property type="entry name" value="Periplasmic binding protein-like II"/>
    <property type="match status" value="1"/>
</dbReference>
<keyword evidence="2" id="KW-1185">Reference proteome</keyword>
<dbReference type="Pfam" id="PF13531">
    <property type="entry name" value="SBP_bac_11"/>
    <property type="match status" value="1"/>
</dbReference>
<dbReference type="PANTHER" id="PTHR30632">
    <property type="entry name" value="MOLYBDATE-BINDING PERIPLASMIC PROTEIN"/>
    <property type="match status" value="1"/>
</dbReference>
<protein>
    <submittedName>
        <fullName evidence="1">Substrate-binding domain-containing protein</fullName>
    </submittedName>
</protein>
<dbReference type="Gene3D" id="3.40.190.10">
    <property type="entry name" value="Periplasmic binding protein-like II"/>
    <property type="match status" value="2"/>
</dbReference>
<evidence type="ECO:0000313" key="1">
    <source>
        <dbReference type="EMBL" id="MFC7182484.1"/>
    </source>
</evidence>
<comment type="caution">
    <text evidence="1">The sequence shown here is derived from an EMBL/GenBank/DDBJ whole genome shotgun (WGS) entry which is preliminary data.</text>
</comment>
<accession>A0ABW2FZ38</accession>